<comment type="caution">
    <text evidence="2">The sequence shown here is derived from an EMBL/GenBank/DDBJ whole genome shotgun (WGS) entry which is preliminary data.</text>
</comment>
<keyword evidence="3" id="KW-1185">Reference proteome</keyword>
<gene>
    <name evidence="2" type="ORF">CP985_00865</name>
</gene>
<evidence type="ECO:0000313" key="3">
    <source>
        <dbReference type="Proteomes" id="UP000290092"/>
    </source>
</evidence>
<accession>A0AAX2AIZ0</accession>
<dbReference type="PROSITE" id="PS50206">
    <property type="entry name" value="RHODANESE_3"/>
    <property type="match status" value="1"/>
</dbReference>
<reference evidence="2 3" key="1">
    <citation type="submission" date="2017-09" db="EMBL/GenBank/DDBJ databases">
        <title>Genomics of the genus Arcobacter.</title>
        <authorList>
            <person name="Perez-Cataluna A."/>
            <person name="Figueras M.J."/>
            <person name="Salas-Masso N."/>
        </authorList>
    </citation>
    <scope>NUCLEOTIDE SEQUENCE [LARGE SCALE GENOMIC DNA]</scope>
    <source>
        <strain evidence="2 3">CECT 7386</strain>
    </source>
</reference>
<dbReference type="InterPro" id="IPR036873">
    <property type="entry name" value="Rhodanese-like_dom_sf"/>
</dbReference>
<dbReference type="EMBL" id="NXID01000002">
    <property type="protein sequence ID" value="RXK17002.1"/>
    <property type="molecule type" value="Genomic_DNA"/>
</dbReference>
<dbReference type="SUPFAM" id="SSF52821">
    <property type="entry name" value="Rhodanese/Cell cycle control phosphatase"/>
    <property type="match status" value="1"/>
</dbReference>
<feature type="domain" description="Rhodanese" evidence="1">
    <location>
        <begin position="109"/>
        <end position="222"/>
    </location>
</feature>
<proteinExistence type="predicted"/>
<evidence type="ECO:0000313" key="2">
    <source>
        <dbReference type="EMBL" id="RXK17002.1"/>
    </source>
</evidence>
<dbReference type="RefSeq" id="WP_114841010.1">
    <property type="nucleotide sequence ID" value="NZ_CP031219.1"/>
</dbReference>
<dbReference type="CDD" id="cd00158">
    <property type="entry name" value="RHOD"/>
    <property type="match status" value="1"/>
</dbReference>
<dbReference type="Gene3D" id="3.40.250.10">
    <property type="entry name" value="Rhodanese-like domain"/>
    <property type="match status" value="1"/>
</dbReference>
<dbReference type="Pfam" id="PF00581">
    <property type="entry name" value="Rhodanese"/>
    <property type="match status" value="1"/>
</dbReference>
<sequence>MKKILLLPIILNFAFTSELTILQLSGVKAQVENEEVLIQREIHSDCIKFAMEPELFWGEDFAKKEVSNNCKKTFITSKGMVQPINYNDKVKTVGELEVLEFIKTKYNKSVNNYALVDTRPKSWYETGTIPTAINIPFDELEEDELFMDLYLENLKKLGIKKQKDTYNFDNAKTIIVFCNGAWCKQSHVALDRLIEMGYPQEKLFWYRGGIHSWNSMSFTIIKPKE</sequence>
<protein>
    <submittedName>
        <fullName evidence="2">Sulfurtransferase</fullName>
    </submittedName>
</protein>
<dbReference type="InterPro" id="IPR001763">
    <property type="entry name" value="Rhodanese-like_dom"/>
</dbReference>
<dbReference type="KEGG" id="amyt:AMYT_0519"/>
<organism evidence="2 3">
    <name type="scientific">Malaciobacter mytili LMG 24559</name>
    <dbReference type="NCBI Taxonomy" id="1032238"/>
    <lineage>
        <taxon>Bacteria</taxon>
        <taxon>Pseudomonadati</taxon>
        <taxon>Campylobacterota</taxon>
        <taxon>Epsilonproteobacteria</taxon>
        <taxon>Campylobacterales</taxon>
        <taxon>Arcobacteraceae</taxon>
        <taxon>Malaciobacter</taxon>
    </lineage>
</organism>
<evidence type="ECO:0000259" key="1">
    <source>
        <dbReference type="PROSITE" id="PS50206"/>
    </source>
</evidence>
<dbReference type="SMART" id="SM00450">
    <property type="entry name" value="RHOD"/>
    <property type="match status" value="1"/>
</dbReference>
<name>A0AAX2AIZ0_9BACT</name>
<dbReference type="AlphaFoldDB" id="A0AAX2AIZ0"/>
<dbReference type="Proteomes" id="UP000290092">
    <property type="component" value="Unassembled WGS sequence"/>
</dbReference>